<keyword evidence="3" id="KW-1185">Reference proteome</keyword>
<gene>
    <name evidence="2" type="ORF">AMSG_05779</name>
</gene>
<dbReference type="AlphaFoldDB" id="A0A0L0DCG1"/>
<organism evidence="2 3">
    <name type="scientific">Thecamonas trahens ATCC 50062</name>
    <dbReference type="NCBI Taxonomy" id="461836"/>
    <lineage>
        <taxon>Eukaryota</taxon>
        <taxon>Apusozoa</taxon>
        <taxon>Apusomonadida</taxon>
        <taxon>Apusomonadidae</taxon>
        <taxon>Thecamonas</taxon>
    </lineage>
</organism>
<dbReference type="Proteomes" id="UP000054408">
    <property type="component" value="Unassembled WGS sequence"/>
</dbReference>
<feature type="region of interest" description="Disordered" evidence="1">
    <location>
        <begin position="242"/>
        <end position="261"/>
    </location>
</feature>
<reference evidence="2 3" key="1">
    <citation type="submission" date="2010-05" db="EMBL/GenBank/DDBJ databases">
        <title>The Genome Sequence of Thecamonas trahens ATCC 50062.</title>
        <authorList>
            <consortium name="The Broad Institute Genome Sequencing Platform"/>
            <person name="Russ C."/>
            <person name="Cuomo C."/>
            <person name="Shea T."/>
            <person name="Young S.K."/>
            <person name="Zeng Q."/>
            <person name="Koehrsen M."/>
            <person name="Haas B."/>
            <person name="Borodovsky M."/>
            <person name="Guigo R."/>
            <person name="Alvarado L."/>
            <person name="Berlin A."/>
            <person name="Bochicchio J."/>
            <person name="Borenstein D."/>
            <person name="Chapman S."/>
            <person name="Chen Z."/>
            <person name="Freedman E."/>
            <person name="Gellesch M."/>
            <person name="Goldberg J."/>
            <person name="Griggs A."/>
            <person name="Gujja S."/>
            <person name="Heilman E."/>
            <person name="Heiman D."/>
            <person name="Hepburn T."/>
            <person name="Howarth C."/>
            <person name="Jen D."/>
            <person name="Larson L."/>
            <person name="Mehta T."/>
            <person name="Park D."/>
            <person name="Pearson M."/>
            <person name="Roberts A."/>
            <person name="Saif S."/>
            <person name="Shenoy N."/>
            <person name="Sisk P."/>
            <person name="Stolte C."/>
            <person name="Sykes S."/>
            <person name="Thomson T."/>
            <person name="Walk T."/>
            <person name="White J."/>
            <person name="Yandava C."/>
            <person name="Burger G."/>
            <person name="Gray M.W."/>
            <person name="Holland P.W.H."/>
            <person name="King N."/>
            <person name="Lang F.B.F."/>
            <person name="Roger A.J."/>
            <person name="Ruiz-Trillo I."/>
            <person name="Lander E."/>
            <person name="Nusbaum C."/>
        </authorList>
    </citation>
    <scope>NUCLEOTIDE SEQUENCE [LARGE SCALE GENOMIC DNA]</scope>
    <source>
        <strain evidence="2 3">ATCC 50062</strain>
    </source>
</reference>
<evidence type="ECO:0000256" key="1">
    <source>
        <dbReference type="SAM" id="MobiDB-lite"/>
    </source>
</evidence>
<feature type="region of interest" description="Disordered" evidence="1">
    <location>
        <begin position="201"/>
        <end position="225"/>
    </location>
</feature>
<feature type="compositionally biased region" description="Basic residues" evidence="1">
    <location>
        <begin position="206"/>
        <end position="217"/>
    </location>
</feature>
<sequence length="261" mass="28970">MSDLSPSTFSDDFLMGPFTFSASSPPADESDTPTSGSPLPELDFADLLTSSDIDKFLQHPISLESSHSPPTPGEWSLSSDQSSNASSVERTIMAPVILSNLQACWQEDKLKERGDKLFEVFINGVKELDSNEQDKKADTIAKKHGLILEGKGSYWGTSKGSLGSILWNSCESDPNYLSFDDYIDFVLALFLLHCTVLLDPTPTSPPRRKPPKRKNRSHVPGQRVNEQYPWIYDKIVHDKGNLTRKRAKTESPHPQDASTSE</sequence>
<protein>
    <submittedName>
        <fullName evidence="2">Uncharacterized protein</fullName>
    </submittedName>
</protein>
<feature type="region of interest" description="Disordered" evidence="1">
    <location>
        <begin position="20"/>
        <end position="43"/>
    </location>
</feature>
<dbReference type="EMBL" id="GL349459">
    <property type="protein sequence ID" value="KNC50022.1"/>
    <property type="molecule type" value="Genomic_DNA"/>
</dbReference>
<evidence type="ECO:0000313" key="2">
    <source>
        <dbReference type="EMBL" id="KNC50022.1"/>
    </source>
</evidence>
<accession>A0A0L0DCG1</accession>
<proteinExistence type="predicted"/>
<evidence type="ECO:0000313" key="3">
    <source>
        <dbReference type="Proteomes" id="UP000054408"/>
    </source>
</evidence>
<name>A0A0L0DCG1_THETB</name>
<dbReference type="GeneID" id="25565111"/>
<dbReference type="RefSeq" id="XP_013757189.1">
    <property type="nucleotide sequence ID" value="XM_013901735.1"/>
</dbReference>
<feature type="region of interest" description="Disordered" evidence="1">
    <location>
        <begin position="62"/>
        <end position="82"/>
    </location>
</feature>